<dbReference type="EMBL" id="JBHRSL010000010">
    <property type="protein sequence ID" value="MFC3052311.1"/>
    <property type="molecule type" value="Genomic_DNA"/>
</dbReference>
<feature type="transmembrane region" description="Helical" evidence="1">
    <location>
        <begin position="328"/>
        <end position="347"/>
    </location>
</feature>
<dbReference type="RefSeq" id="WP_194214020.1">
    <property type="nucleotide sequence ID" value="NZ_CP061205.1"/>
</dbReference>
<evidence type="ECO:0008006" key="4">
    <source>
        <dbReference type="Google" id="ProtNLM"/>
    </source>
</evidence>
<keyword evidence="1" id="KW-1133">Transmembrane helix</keyword>
<gene>
    <name evidence="2" type="ORF">ACFOKA_10385</name>
</gene>
<feature type="transmembrane region" description="Helical" evidence="1">
    <location>
        <begin position="117"/>
        <end position="138"/>
    </location>
</feature>
<proteinExistence type="predicted"/>
<feature type="transmembrane region" description="Helical" evidence="1">
    <location>
        <begin position="82"/>
        <end position="105"/>
    </location>
</feature>
<feature type="transmembrane region" description="Helical" evidence="1">
    <location>
        <begin position="190"/>
        <end position="216"/>
    </location>
</feature>
<reference evidence="3" key="1">
    <citation type="journal article" date="2019" name="Int. J. Syst. Evol. Microbiol.">
        <title>The Global Catalogue of Microorganisms (GCM) 10K type strain sequencing project: providing services to taxonomists for standard genome sequencing and annotation.</title>
        <authorList>
            <consortium name="The Broad Institute Genomics Platform"/>
            <consortium name="The Broad Institute Genome Sequencing Center for Infectious Disease"/>
            <person name="Wu L."/>
            <person name="Ma J."/>
        </authorList>
    </citation>
    <scope>NUCLEOTIDE SEQUENCE [LARGE SCALE GENOMIC DNA]</scope>
    <source>
        <strain evidence="3">KCTC 62164</strain>
    </source>
</reference>
<protein>
    <recommendedName>
        <fullName evidence="4">Oligosaccharide repeat unit polymerase</fullName>
    </recommendedName>
</protein>
<keyword evidence="3" id="KW-1185">Reference proteome</keyword>
<feature type="transmembrane region" description="Helical" evidence="1">
    <location>
        <begin position="41"/>
        <end position="62"/>
    </location>
</feature>
<evidence type="ECO:0000313" key="2">
    <source>
        <dbReference type="EMBL" id="MFC3052311.1"/>
    </source>
</evidence>
<evidence type="ECO:0000313" key="3">
    <source>
        <dbReference type="Proteomes" id="UP001595444"/>
    </source>
</evidence>
<dbReference type="Proteomes" id="UP001595444">
    <property type="component" value="Unassembled WGS sequence"/>
</dbReference>
<feature type="transmembrane region" description="Helical" evidence="1">
    <location>
        <begin position="381"/>
        <end position="406"/>
    </location>
</feature>
<comment type="caution">
    <text evidence="2">The sequence shown here is derived from an EMBL/GenBank/DDBJ whole genome shotgun (WGS) entry which is preliminary data.</text>
</comment>
<feature type="transmembrane region" description="Helical" evidence="1">
    <location>
        <begin position="265"/>
        <end position="285"/>
    </location>
</feature>
<feature type="transmembrane region" description="Helical" evidence="1">
    <location>
        <begin position="228"/>
        <end position="253"/>
    </location>
</feature>
<organism evidence="2 3">
    <name type="scientific">Kordiimonas pumila</name>
    <dbReference type="NCBI Taxonomy" id="2161677"/>
    <lineage>
        <taxon>Bacteria</taxon>
        <taxon>Pseudomonadati</taxon>
        <taxon>Pseudomonadota</taxon>
        <taxon>Alphaproteobacteria</taxon>
        <taxon>Kordiimonadales</taxon>
        <taxon>Kordiimonadaceae</taxon>
        <taxon>Kordiimonas</taxon>
    </lineage>
</organism>
<keyword evidence="1" id="KW-0812">Transmembrane</keyword>
<sequence>MNSLIYEVAVWGQKVVGYQALTVLPILFFTWIIIRQLLYFRLDLVGVALGLAAFPMLTPWLSSLLGFDYFTMLNYDLQARPVLKVAAVILISIFCSAFYIGSHFASALVKIGNQQKIKFTLTSTTVLFIIIFSLLFKFLEAHTILFNDYGTIKSEDQLFSSTVHQIFNIFAAVFLNYVRGDKRRRAILIMYLLIIALSFLMSRRTLTISVIIILVYSMGNTHFTIRQMLGLAIAAFLLWFVGISRTVGVFNYLSNGGIDNINTFFSLPGGASNVFVGSMGVIDLINSGDLNNLDKVPIVWWLDGRYESEIYQDYGYQYNGGMHLANTLYWNFGTVGVILGGVILGYICKRCDAYLRTISVSGGTLASMLAAGFVLTLSTTLWYSPIALIKLTVTIIILHSIIRVAFFRQYAAK</sequence>
<evidence type="ECO:0000256" key="1">
    <source>
        <dbReference type="SAM" id="Phobius"/>
    </source>
</evidence>
<keyword evidence="1" id="KW-0472">Membrane</keyword>
<feature type="transmembrane region" description="Helical" evidence="1">
    <location>
        <begin position="354"/>
        <end position="375"/>
    </location>
</feature>
<accession>A0ABV7D5E9</accession>
<feature type="transmembrane region" description="Helical" evidence="1">
    <location>
        <begin position="15"/>
        <end position="34"/>
    </location>
</feature>
<name>A0ABV7D5E9_9PROT</name>
<feature type="transmembrane region" description="Helical" evidence="1">
    <location>
        <begin position="158"/>
        <end position="178"/>
    </location>
</feature>